<reference evidence="1 2" key="1">
    <citation type="submission" date="2019-01" db="EMBL/GenBank/DDBJ databases">
        <title>Draft Genome and Complete Hox-Cluster Characterization of the Sterlet Sturgeon (Acipenser ruthenus).</title>
        <authorList>
            <person name="Wei Q."/>
        </authorList>
    </citation>
    <scope>NUCLEOTIDE SEQUENCE [LARGE SCALE GENOMIC DNA]</scope>
    <source>
        <strain evidence="1">WHYD16114868_AA</strain>
        <tissue evidence="1">Blood</tissue>
    </source>
</reference>
<sequence>MTCKKKITLQEEGGADAWPAWGAANGAAILSLKRDGVEEAALWEVDAKAVLEHKDTECAVEAQTAHVFALTPRRLY</sequence>
<evidence type="ECO:0000313" key="2">
    <source>
        <dbReference type="Proteomes" id="UP000289886"/>
    </source>
</evidence>
<dbReference type="AlphaFoldDB" id="A0A444U9R2"/>
<protein>
    <submittedName>
        <fullName evidence="1">Uncharacterized protein</fullName>
    </submittedName>
</protein>
<organism evidence="1 2">
    <name type="scientific">Acipenser ruthenus</name>
    <name type="common">Sterlet sturgeon</name>
    <dbReference type="NCBI Taxonomy" id="7906"/>
    <lineage>
        <taxon>Eukaryota</taxon>
        <taxon>Metazoa</taxon>
        <taxon>Chordata</taxon>
        <taxon>Craniata</taxon>
        <taxon>Vertebrata</taxon>
        <taxon>Euteleostomi</taxon>
        <taxon>Actinopterygii</taxon>
        <taxon>Chondrostei</taxon>
        <taxon>Acipenseriformes</taxon>
        <taxon>Acipenseridae</taxon>
        <taxon>Acipenser</taxon>
    </lineage>
</organism>
<gene>
    <name evidence="1" type="ORF">EOD39_6556</name>
</gene>
<dbReference type="EMBL" id="SCEB01214983">
    <property type="protein sequence ID" value="RXM31913.1"/>
    <property type="molecule type" value="Genomic_DNA"/>
</dbReference>
<dbReference type="Proteomes" id="UP000289886">
    <property type="component" value="Unassembled WGS sequence"/>
</dbReference>
<accession>A0A444U9R2</accession>
<comment type="caution">
    <text evidence="1">The sequence shown here is derived from an EMBL/GenBank/DDBJ whole genome shotgun (WGS) entry which is preliminary data.</text>
</comment>
<name>A0A444U9R2_ACIRT</name>
<proteinExistence type="predicted"/>
<keyword evidence="2" id="KW-1185">Reference proteome</keyword>
<evidence type="ECO:0000313" key="1">
    <source>
        <dbReference type="EMBL" id="RXM31913.1"/>
    </source>
</evidence>